<accession>A0A812X8W3</accession>
<feature type="non-terminal residue" evidence="1">
    <location>
        <position position="1"/>
    </location>
</feature>
<keyword evidence="2" id="KW-1185">Reference proteome</keyword>
<gene>
    <name evidence="1" type="ORF">SPIL2461_LOCUS20141</name>
</gene>
<dbReference type="Proteomes" id="UP000649617">
    <property type="component" value="Unassembled WGS sequence"/>
</dbReference>
<dbReference type="AlphaFoldDB" id="A0A812X8W3"/>
<feature type="non-terminal residue" evidence="1">
    <location>
        <position position="109"/>
    </location>
</feature>
<name>A0A812X8W3_SYMPI</name>
<evidence type="ECO:0000313" key="2">
    <source>
        <dbReference type="Proteomes" id="UP000649617"/>
    </source>
</evidence>
<reference evidence="1" key="1">
    <citation type="submission" date="2021-02" db="EMBL/GenBank/DDBJ databases">
        <authorList>
            <person name="Dougan E. K."/>
            <person name="Rhodes N."/>
            <person name="Thang M."/>
            <person name="Chan C."/>
        </authorList>
    </citation>
    <scope>NUCLEOTIDE SEQUENCE</scope>
</reference>
<sequence length="109" mass="13104">ALDWLSLRKNVMGYRRIYSQLRELKEEKMLTAVMERESQNGLLETMPEYYKLLAKEFESDMELLFELFCEVDESNNLLLEEREVEIMLRKMDTAATQEDLRRYVAEINL</sequence>
<evidence type="ECO:0000313" key="1">
    <source>
        <dbReference type="EMBL" id="CAE7710612.1"/>
    </source>
</evidence>
<dbReference type="EMBL" id="CAJNIZ010045105">
    <property type="protein sequence ID" value="CAE7710612.1"/>
    <property type="molecule type" value="Genomic_DNA"/>
</dbReference>
<organism evidence="1 2">
    <name type="scientific">Symbiodinium pilosum</name>
    <name type="common">Dinoflagellate</name>
    <dbReference type="NCBI Taxonomy" id="2952"/>
    <lineage>
        <taxon>Eukaryota</taxon>
        <taxon>Sar</taxon>
        <taxon>Alveolata</taxon>
        <taxon>Dinophyceae</taxon>
        <taxon>Suessiales</taxon>
        <taxon>Symbiodiniaceae</taxon>
        <taxon>Symbiodinium</taxon>
    </lineage>
</organism>
<protein>
    <submittedName>
        <fullName evidence="1">Uncharacterized protein</fullName>
    </submittedName>
</protein>
<proteinExistence type="predicted"/>
<comment type="caution">
    <text evidence="1">The sequence shown here is derived from an EMBL/GenBank/DDBJ whole genome shotgun (WGS) entry which is preliminary data.</text>
</comment>
<dbReference type="OrthoDB" id="443781at2759"/>